<proteinExistence type="predicted"/>
<dbReference type="AlphaFoldDB" id="A0A840HYU8"/>
<evidence type="ECO:0000313" key="4">
    <source>
        <dbReference type="Proteomes" id="UP000575068"/>
    </source>
</evidence>
<comment type="caution">
    <text evidence="3">The sequence shown here is derived from an EMBL/GenBank/DDBJ whole genome shotgun (WGS) entry which is preliminary data.</text>
</comment>
<gene>
    <name evidence="3" type="ORF">HNQ99_003103</name>
</gene>
<keyword evidence="1" id="KW-0472">Membrane</keyword>
<dbReference type="Pfam" id="PF04956">
    <property type="entry name" value="TrbC"/>
    <property type="match status" value="1"/>
</dbReference>
<sequence length="103" mass="10703">MKLTRYVKDRWTHSFAFAGAALALIPVPAWAQAANQTEVESMVDAILGLLTGPIAKGLAAIALVIAGFMFFFGAGNKGLLGSIIVGCFIVFGAGWVVDTISGT</sequence>
<feature type="transmembrane region" description="Helical" evidence="1">
    <location>
        <begin position="49"/>
        <end position="72"/>
    </location>
</feature>
<dbReference type="RefSeq" id="WP_184477135.1">
    <property type="nucleotide sequence ID" value="NZ_JACHOV010000014.1"/>
</dbReference>
<name>A0A840HYU8_9SPHN</name>
<feature type="transmembrane region" description="Helical" evidence="1">
    <location>
        <begin position="79"/>
        <end position="97"/>
    </location>
</feature>
<evidence type="ECO:0000313" key="3">
    <source>
        <dbReference type="EMBL" id="MBB4642767.1"/>
    </source>
</evidence>
<feature type="signal peptide" evidence="2">
    <location>
        <begin position="1"/>
        <end position="31"/>
    </location>
</feature>
<evidence type="ECO:0000256" key="2">
    <source>
        <dbReference type="SAM" id="SignalP"/>
    </source>
</evidence>
<evidence type="ECO:0000256" key="1">
    <source>
        <dbReference type="SAM" id="Phobius"/>
    </source>
</evidence>
<reference evidence="3 4" key="1">
    <citation type="submission" date="2020-08" db="EMBL/GenBank/DDBJ databases">
        <title>Genomic Encyclopedia of Type Strains, Phase IV (KMG-IV): sequencing the most valuable type-strain genomes for metagenomic binning, comparative biology and taxonomic classification.</title>
        <authorList>
            <person name="Goeker M."/>
        </authorList>
    </citation>
    <scope>NUCLEOTIDE SEQUENCE [LARGE SCALE GENOMIC DNA]</scope>
    <source>
        <strain evidence="3 4">DSM 7465</strain>
    </source>
</reference>
<keyword evidence="1" id="KW-0812">Transmembrane</keyword>
<dbReference type="Proteomes" id="UP000575068">
    <property type="component" value="Unassembled WGS sequence"/>
</dbReference>
<keyword evidence="1" id="KW-1133">Transmembrane helix</keyword>
<organism evidence="3 4">
    <name type="scientific">Rhizorhapis suberifaciens</name>
    <name type="common">corky root of lettuce</name>
    <dbReference type="NCBI Taxonomy" id="13656"/>
    <lineage>
        <taxon>Bacteria</taxon>
        <taxon>Pseudomonadati</taxon>
        <taxon>Pseudomonadota</taxon>
        <taxon>Alphaproteobacteria</taxon>
        <taxon>Sphingomonadales</taxon>
        <taxon>Sphingomonadaceae</taxon>
        <taxon>Rhizorhapis</taxon>
    </lineage>
</organism>
<dbReference type="InterPro" id="IPR007039">
    <property type="entry name" value="TrbC/VirB2"/>
</dbReference>
<dbReference type="EMBL" id="JACHOV010000014">
    <property type="protein sequence ID" value="MBB4642767.1"/>
    <property type="molecule type" value="Genomic_DNA"/>
</dbReference>
<protein>
    <submittedName>
        <fullName evidence="3">Type IV secretion system protein VirB2</fullName>
    </submittedName>
</protein>
<keyword evidence="2" id="KW-0732">Signal</keyword>
<accession>A0A840HYU8</accession>
<keyword evidence="4" id="KW-1185">Reference proteome</keyword>
<feature type="chain" id="PRO_5032378191" evidence="2">
    <location>
        <begin position="32"/>
        <end position="103"/>
    </location>
</feature>